<keyword evidence="8" id="KW-1185">Reference proteome</keyword>
<name>A0A5N6US55_ASPTM</name>
<evidence type="ECO:0000256" key="1">
    <source>
        <dbReference type="ARBA" id="ARBA00001933"/>
    </source>
</evidence>
<dbReference type="EMBL" id="ML738645">
    <property type="protein sequence ID" value="KAE8161263.1"/>
    <property type="molecule type" value="Genomic_DNA"/>
</dbReference>
<dbReference type="Gene3D" id="3.20.20.10">
    <property type="entry name" value="Alanine racemase"/>
    <property type="match status" value="1"/>
</dbReference>
<comment type="cofactor">
    <cofactor evidence="1">
        <name>pyridoxal 5'-phosphate</name>
        <dbReference type="ChEBI" id="CHEBI:597326"/>
    </cofactor>
</comment>
<dbReference type="InterPro" id="IPR002433">
    <property type="entry name" value="Orn_de-COase"/>
</dbReference>
<evidence type="ECO:0000313" key="8">
    <source>
        <dbReference type="Proteomes" id="UP000326950"/>
    </source>
</evidence>
<dbReference type="GO" id="GO:0033387">
    <property type="term" value="P:putrescine biosynthetic process from arginine, via ornithine"/>
    <property type="evidence" value="ECO:0007669"/>
    <property type="project" value="TreeGrafter"/>
</dbReference>
<dbReference type="PANTHER" id="PTHR11482:SF6">
    <property type="entry name" value="ORNITHINE DECARBOXYLASE 1-RELATED"/>
    <property type="match status" value="1"/>
</dbReference>
<feature type="domain" description="Orn/DAP/Arg decarboxylase 2 N-terminal" evidence="6">
    <location>
        <begin position="14"/>
        <end position="67"/>
    </location>
</feature>
<dbReference type="GO" id="GO:0004586">
    <property type="term" value="F:ornithine decarboxylase activity"/>
    <property type="evidence" value="ECO:0007669"/>
    <property type="project" value="TreeGrafter"/>
</dbReference>
<dbReference type="Proteomes" id="UP000326950">
    <property type="component" value="Unassembled WGS sequence"/>
</dbReference>
<dbReference type="InterPro" id="IPR022644">
    <property type="entry name" value="De-COase2_N"/>
</dbReference>
<dbReference type="OrthoDB" id="5034579at2759"/>
<dbReference type="InterPro" id="IPR029066">
    <property type="entry name" value="PLP-binding_barrel"/>
</dbReference>
<keyword evidence="3" id="KW-0210">Decarboxylase</keyword>
<evidence type="ECO:0000313" key="7">
    <source>
        <dbReference type="EMBL" id="KAE8161263.1"/>
    </source>
</evidence>
<accession>A0A5N6US55</accession>
<comment type="similarity">
    <text evidence="2">Belongs to the Orn/Lys/Arg decarboxylase class-II family.</text>
</comment>
<evidence type="ECO:0000256" key="5">
    <source>
        <dbReference type="ARBA" id="ARBA00023239"/>
    </source>
</evidence>
<proteinExistence type="inferred from homology"/>
<evidence type="ECO:0000259" key="6">
    <source>
        <dbReference type="Pfam" id="PF02784"/>
    </source>
</evidence>
<organism evidence="7 8">
    <name type="scientific">Aspergillus tamarii</name>
    <dbReference type="NCBI Taxonomy" id="41984"/>
    <lineage>
        <taxon>Eukaryota</taxon>
        <taxon>Fungi</taxon>
        <taxon>Dikarya</taxon>
        <taxon>Ascomycota</taxon>
        <taxon>Pezizomycotina</taxon>
        <taxon>Eurotiomycetes</taxon>
        <taxon>Eurotiomycetidae</taxon>
        <taxon>Eurotiales</taxon>
        <taxon>Aspergillaceae</taxon>
        <taxon>Aspergillus</taxon>
        <taxon>Aspergillus subgen. Circumdati</taxon>
    </lineage>
</organism>
<dbReference type="GO" id="GO:0005737">
    <property type="term" value="C:cytoplasm"/>
    <property type="evidence" value="ECO:0007669"/>
    <property type="project" value="TreeGrafter"/>
</dbReference>
<keyword evidence="5" id="KW-0456">Lyase</keyword>
<dbReference type="PANTHER" id="PTHR11482">
    <property type="entry name" value="ARGININE/DIAMINOPIMELATE/ORNITHINE DECARBOXYLASE"/>
    <property type="match status" value="1"/>
</dbReference>
<dbReference type="AlphaFoldDB" id="A0A5N6US55"/>
<evidence type="ECO:0000256" key="2">
    <source>
        <dbReference type="ARBA" id="ARBA00008872"/>
    </source>
</evidence>
<evidence type="ECO:0000256" key="3">
    <source>
        <dbReference type="ARBA" id="ARBA00022793"/>
    </source>
</evidence>
<keyword evidence="4" id="KW-0663">Pyridoxal phosphate</keyword>
<protein>
    <recommendedName>
        <fullName evidence="6">Orn/DAP/Arg decarboxylase 2 N-terminal domain-containing protein</fullName>
    </recommendedName>
</protein>
<dbReference type="SUPFAM" id="SSF51419">
    <property type="entry name" value="PLP-binding barrel"/>
    <property type="match status" value="1"/>
</dbReference>
<evidence type="ECO:0000256" key="4">
    <source>
        <dbReference type="ARBA" id="ARBA00022898"/>
    </source>
</evidence>
<sequence>MIEIETIIDIPGLRIGHAMYLLDIGGGISASNFDAMASSIRRCIDKFKYLCRIDVEIVAEPGRYFAAGQELLVMHR</sequence>
<dbReference type="Pfam" id="PF02784">
    <property type="entry name" value="Orn_Arg_deC_N"/>
    <property type="match status" value="1"/>
</dbReference>
<gene>
    <name evidence="7" type="ORF">BDV40DRAFT_268533</name>
</gene>
<reference evidence="7 8" key="1">
    <citation type="submission" date="2019-04" db="EMBL/GenBank/DDBJ databases">
        <title>Friends and foes A comparative genomics study of 23 Aspergillus species from section Flavi.</title>
        <authorList>
            <consortium name="DOE Joint Genome Institute"/>
            <person name="Kjaerbolling I."/>
            <person name="Vesth T."/>
            <person name="Frisvad J.C."/>
            <person name="Nybo J.L."/>
            <person name="Theobald S."/>
            <person name="Kildgaard S."/>
            <person name="Isbrandt T."/>
            <person name="Kuo A."/>
            <person name="Sato A."/>
            <person name="Lyhne E.K."/>
            <person name="Kogle M.E."/>
            <person name="Wiebenga A."/>
            <person name="Kun R.S."/>
            <person name="Lubbers R.J."/>
            <person name="Makela M.R."/>
            <person name="Barry K."/>
            <person name="Chovatia M."/>
            <person name="Clum A."/>
            <person name="Daum C."/>
            <person name="Haridas S."/>
            <person name="He G."/>
            <person name="LaButti K."/>
            <person name="Lipzen A."/>
            <person name="Mondo S."/>
            <person name="Riley R."/>
            <person name="Salamov A."/>
            <person name="Simmons B.A."/>
            <person name="Magnuson J.K."/>
            <person name="Henrissat B."/>
            <person name="Mortensen U.H."/>
            <person name="Larsen T.O."/>
            <person name="Devries R.P."/>
            <person name="Grigoriev I.V."/>
            <person name="Machida M."/>
            <person name="Baker S.E."/>
            <person name="Andersen M.R."/>
        </authorList>
    </citation>
    <scope>NUCLEOTIDE SEQUENCE [LARGE SCALE GENOMIC DNA]</scope>
    <source>
        <strain evidence="7 8">CBS 117626</strain>
    </source>
</reference>